<evidence type="ECO:0000313" key="3">
    <source>
        <dbReference type="Proteomes" id="UP000008810"/>
    </source>
</evidence>
<keyword evidence="3" id="KW-1185">Reference proteome</keyword>
<evidence type="ECO:0000313" key="2">
    <source>
        <dbReference type="EnsemblPlants" id="KQK03097"/>
    </source>
</evidence>
<reference evidence="2" key="3">
    <citation type="submission" date="2018-08" db="UniProtKB">
        <authorList>
            <consortium name="EnsemblPlants"/>
        </authorList>
    </citation>
    <scope>IDENTIFICATION</scope>
    <source>
        <strain evidence="2">cv. Bd21</strain>
    </source>
</reference>
<dbReference type="InParanoid" id="A0A0Q3JXA1"/>
<reference evidence="1 2" key="1">
    <citation type="journal article" date="2010" name="Nature">
        <title>Genome sequencing and analysis of the model grass Brachypodium distachyon.</title>
        <authorList>
            <consortium name="International Brachypodium Initiative"/>
        </authorList>
    </citation>
    <scope>NUCLEOTIDE SEQUENCE [LARGE SCALE GENOMIC DNA]</scope>
    <source>
        <strain evidence="1 2">Bd21</strain>
    </source>
</reference>
<dbReference type="Gramene" id="KQK03097">
    <property type="protein sequence ID" value="KQK03097"/>
    <property type="gene ID" value="BRADI_2g05585v3"/>
</dbReference>
<organism evidence="1">
    <name type="scientific">Brachypodium distachyon</name>
    <name type="common">Purple false brome</name>
    <name type="synonym">Trachynia distachya</name>
    <dbReference type="NCBI Taxonomy" id="15368"/>
    <lineage>
        <taxon>Eukaryota</taxon>
        <taxon>Viridiplantae</taxon>
        <taxon>Streptophyta</taxon>
        <taxon>Embryophyta</taxon>
        <taxon>Tracheophyta</taxon>
        <taxon>Spermatophyta</taxon>
        <taxon>Magnoliopsida</taxon>
        <taxon>Liliopsida</taxon>
        <taxon>Poales</taxon>
        <taxon>Poaceae</taxon>
        <taxon>BOP clade</taxon>
        <taxon>Pooideae</taxon>
        <taxon>Stipodae</taxon>
        <taxon>Brachypodieae</taxon>
        <taxon>Brachypodium</taxon>
    </lineage>
</organism>
<accession>A0A0Q3JXA1</accession>
<dbReference type="EMBL" id="CM000881">
    <property type="protein sequence ID" value="KQK03097.1"/>
    <property type="molecule type" value="Genomic_DNA"/>
</dbReference>
<dbReference type="EnsemblPlants" id="KQK03097">
    <property type="protein sequence ID" value="KQK03097"/>
    <property type="gene ID" value="BRADI_2g05585v3"/>
</dbReference>
<evidence type="ECO:0000313" key="1">
    <source>
        <dbReference type="EMBL" id="KQK03097.1"/>
    </source>
</evidence>
<dbReference type="AlphaFoldDB" id="A0A0Q3JXA1"/>
<name>A0A0Q3JXA1_BRADI</name>
<reference evidence="1" key="2">
    <citation type="submission" date="2017-06" db="EMBL/GenBank/DDBJ databases">
        <title>WGS assembly of Brachypodium distachyon.</title>
        <authorList>
            <consortium name="The International Brachypodium Initiative"/>
            <person name="Lucas S."/>
            <person name="Harmon-Smith M."/>
            <person name="Lail K."/>
            <person name="Tice H."/>
            <person name="Grimwood J."/>
            <person name="Bruce D."/>
            <person name="Barry K."/>
            <person name="Shu S."/>
            <person name="Lindquist E."/>
            <person name="Wang M."/>
            <person name="Pitluck S."/>
            <person name="Vogel J.P."/>
            <person name="Garvin D.F."/>
            <person name="Mockler T.C."/>
            <person name="Schmutz J."/>
            <person name="Rokhsar D."/>
            <person name="Bevan M.W."/>
        </authorList>
    </citation>
    <scope>NUCLEOTIDE SEQUENCE</scope>
    <source>
        <strain evidence="1">Bd21</strain>
    </source>
</reference>
<sequence length="71" mass="8045">MRPTCNVIYDQWPVSAGTLDRLGLTISAHWLGWRHVEDERVTLTHLRSSPDLASALVLLNSSRVVSLWSEM</sequence>
<proteinExistence type="predicted"/>
<protein>
    <submittedName>
        <fullName evidence="1 2">Uncharacterized protein</fullName>
    </submittedName>
</protein>
<gene>
    <name evidence="1" type="ORF">BRADI_2g05585v3</name>
</gene>
<dbReference type="Proteomes" id="UP000008810">
    <property type="component" value="Chromosome 2"/>
</dbReference>